<dbReference type="Proteomes" id="UP000305546">
    <property type="component" value="Unassembled WGS sequence"/>
</dbReference>
<dbReference type="Gene3D" id="2.130.10.10">
    <property type="entry name" value="YVTN repeat-like/Quinoprotein amine dehydrogenase"/>
    <property type="match status" value="1"/>
</dbReference>
<dbReference type="EMBL" id="VDFW01000007">
    <property type="protein sequence ID" value="TNC26979.1"/>
    <property type="molecule type" value="Genomic_DNA"/>
</dbReference>
<dbReference type="RefSeq" id="WP_139096587.1">
    <property type="nucleotide sequence ID" value="NZ_VDFW01000007.1"/>
</dbReference>
<dbReference type="OrthoDB" id="9764804at2"/>
<dbReference type="PANTHER" id="PTHR43739:SF5">
    <property type="entry name" value="EXO-ALPHA-SIALIDASE"/>
    <property type="match status" value="1"/>
</dbReference>
<dbReference type="SUPFAM" id="SSF110296">
    <property type="entry name" value="Oligoxyloglucan reducing end-specific cellobiohydrolase"/>
    <property type="match status" value="1"/>
</dbReference>
<dbReference type="PANTHER" id="PTHR43739">
    <property type="entry name" value="XYLOGLUCANASE (EUROFUNG)"/>
    <property type="match status" value="1"/>
</dbReference>
<keyword evidence="2" id="KW-1185">Reference proteome</keyword>
<evidence type="ECO:0000313" key="1">
    <source>
        <dbReference type="EMBL" id="TNC26979.1"/>
    </source>
</evidence>
<protein>
    <submittedName>
        <fullName evidence="1">Exo-alpha-sialidase</fullName>
    </submittedName>
</protein>
<dbReference type="GO" id="GO:0010411">
    <property type="term" value="P:xyloglucan metabolic process"/>
    <property type="evidence" value="ECO:0007669"/>
    <property type="project" value="TreeGrafter"/>
</dbReference>
<dbReference type="AlphaFoldDB" id="A0A5C4M4C5"/>
<comment type="caution">
    <text evidence="1">The sequence shown here is derived from an EMBL/GenBank/DDBJ whole genome shotgun (WGS) entry which is preliminary data.</text>
</comment>
<reference evidence="1 2" key="1">
    <citation type="submission" date="2019-06" db="EMBL/GenBank/DDBJ databases">
        <title>Amycolatopsis alkalitolerans sp. nov., isolated from Gastrodia elata Blume.</title>
        <authorList>
            <person name="Narsing Rao M.P."/>
            <person name="Li W.J."/>
        </authorList>
    </citation>
    <scope>NUCLEOTIDE SEQUENCE [LARGE SCALE GENOMIC DNA]</scope>
    <source>
        <strain evidence="1 2">SYSUP0005</strain>
    </source>
</reference>
<proteinExistence type="predicted"/>
<accession>A0A5C4M4C5</accession>
<organism evidence="1 2">
    <name type="scientific">Amycolatopsis alkalitolerans</name>
    <dbReference type="NCBI Taxonomy" id="2547244"/>
    <lineage>
        <taxon>Bacteria</taxon>
        <taxon>Bacillati</taxon>
        <taxon>Actinomycetota</taxon>
        <taxon>Actinomycetes</taxon>
        <taxon>Pseudonocardiales</taxon>
        <taxon>Pseudonocardiaceae</taxon>
        <taxon>Amycolatopsis</taxon>
    </lineage>
</organism>
<evidence type="ECO:0000313" key="2">
    <source>
        <dbReference type="Proteomes" id="UP000305546"/>
    </source>
</evidence>
<dbReference type="InterPro" id="IPR015943">
    <property type="entry name" value="WD40/YVTN_repeat-like_dom_sf"/>
</dbReference>
<gene>
    <name evidence="1" type="ORF">FG385_11140</name>
</gene>
<name>A0A5C4M4C5_9PSEU</name>
<dbReference type="CDD" id="cd15482">
    <property type="entry name" value="Sialidase_non-viral"/>
    <property type="match status" value="1"/>
</dbReference>
<sequence>MSGVRVLVGTRKGAFILTSDGKREHWQVDGPHFAGWEIYHFTGSPAEPGRLFASQSTSWFGQLIQRSDDGGATWAPMGNKFEYEGTPGTHQWYDGTPHPWEFARVWHLEPSPSDPDLVYAGVEDAALFRSVDGAQSWQELPGLRTHGSGPKWQPGAGGMCLHTIKLDPGNPERIYTAISAAGAFRSDDTGKTWQPINHGLKSAGIPDPDAEVGHCVHRLAQHPARPDTLYMQKHWDVMRTDDAGENWREISGNLPTDFGFAIDVHAHDPETVYVVPIKSDSEHFPPDGRLRVYRSRSGGDEWEPMTKGLPQENCYVNVLRDAMAVDRLDECGVYFGTTGGQVYASDDAGDSWAPIVRDLPAVLSVEVQTLP</sequence>
<dbReference type="InterPro" id="IPR052025">
    <property type="entry name" value="Xyloglucanase_GH74"/>
</dbReference>